<accession>A0A8S5T1V9</accession>
<proteinExistence type="predicted"/>
<evidence type="ECO:0000313" key="1">
    <source>
        <dbReference type="EMBL" id="DAF56770.1"/>
    </source>
</evidence>
<dbReference type="EMBL" id="BK032721">
    <property type="protein sequence ID" value="DAF56770.1"/>
    <property type="molecule type" value="Genomic_DNA"/>
</dbReference>
<reference evidence="1" key="1">
    <citation type="journal article" date="2021" name="Proc. Natl. Acad. Sci. U.S.A.">
        <title>A Catalog of Tens of Thousands of Viruses from Human Metagenomes Reveals Hidden Associations with Chronic Diseases.</title>
        <authorList>
            <person name="Tisza M.J."/>
            <person name="Buck C.B."/>
        </authorList>
    </citation>
    <scope>NUCLEOTIDE SEQUENCE</scope>
    <source>
        <strain evidence="1">CtWb16</strain>
    </source>
</reference>
<name>A0A8S5T1V9_9CAUD</name>
<organism evidence="1">
    <name type="scientific">Myoviridae sp. ctWb16</name>
    <dbReference type="NCBI Taxonomy" id="2827690"/>
    <lineage>
        <taxon>Viruses</taxon>
        <taxon>Duplodnaviria</taxon>
        <taxon>Heunggongvirae</taxon>
        <taxon>Uroviricota</taxon>
        <taxon>Caudoviricetes</taxon>
    </lineage>
</organism>
<sequence>MGENLLFVLIKEYFGDMNYTSIHGVFDNYKMAEESLIKLYNESIESYKHTDWLQSYTYDEKTNTYKFYGDDADIIEIKLLAYTPNSYRHLM</sequence>
<protein>
    <submittedName>
        <fullName evidence="1">Uncharacterized protein</fullName>
    </submittedName>
</protein>